<protein>
    <submittedName>
        <fullName evidence="3">Uncharacterized protein</fullName>
    </submittedName>
</protein>
<keyword evidence="2" id="KW-1133">Transmembrane helix</keyword>
<feature type="transmembrane region" description="Helical" evidence="2">
    <location>
        <begin position="39"/>
        <end position="68"/>
    </location>
</feature>
<evidence type="ECO:0000313" key="4">
    <source>
        <dbReference type="Proteomes" id="UP000298138"/>
    </source>
</evidence>
<keyword evidence="2" id="KW-0472">Membrane</keyword>
<proteinExistence type="predicted"/>
<dbReference type="Proteomes" id="UP000298138">
    <property type="component" value="Unassembled WGS sequence"/>
</dbReference>
<accession>A0A4S2N3M3</accession>
<sequence>MILPPTTTTTTPTLTDLFPRAAKSTTSVKPLSPGATAGIVLASLFGIYAVAAVAFILWALVACIFVFIRDKIWRSCLKRVFWDYPREKWILPRKRRRDEEKKRKAREALERAEDTEARAAY</sequence>
<evidence type="ECO:0000256" key="2">
    <source>
        <dbReference type="SAM" id="Phobius"/>
    </source>
</evidence>
<organism evidence="3 4">
    <name type="scientific">Ascodesmis nigricans</name>
    <dbReference type="NCBI Taxonomy" id="341454"/>
    <lineage>
        <taxon>Eukaryota</taxon>
        <taxon>Fungi</taxon>
        <taxon>Dikarya</taxon>
        <taxon>Ascomycota</taxon>
        <taxon>Pezizomycotina</taxon>
        <taxon>Pezizomycetes</taxon>
        <taxon>Pezizales</taxon>
        <taxon>Ascodesmidaceae</taxon>
        <taxon>Ascodesmis</taxon>
    </lineage>
</organism>
<keyword evidence="2" id="KW-0812">Transmembrane</keyword>
<evidence type="ECO:0000313" key="3">
    <source>
        <dbReference type="EMBL" id="TGZ83727.1"/>
    </source>
</evidence>
<dbReference type="AlphaFoldDB" id="A0A4S2N3M3"/>
<feature type="region of interest" description="Disordered" evidence="1">
    <location>
        <begin position="95"/>
        <end position="121"/>
    </location>
</feature>
<dbReference type="InParanoid" id="A0A4S2N3M3"/>
<evidence type="ECO:0000256" key="1">
    <source>
        <dbReference type="SAM" id="MobiDB-lite"/>
    </source>
</evidence>
<dbReference type="EMBL" id="ML220113">
    <property type="protein sequence ID" value="TGZ83727.1"/>
    <property type="molecule type" value="Genomic_DNA"/>
</dbReference>
<feature type="compositionally biased region" description="Basic and acidic residues" evidence="1">
    <location>
        <begin position="97"/>
        <end position="121"/>
    </location>
</feature>
<name>A0A4S2N3M3_9PEZI</name>
<gene>
    <name evidence="3" type="ORF">EX30DRAFT_338343</name>
</gene>
<reference evidence="3 4" key="1">
    <citation type="submission" date="2019-04" db="EMBL/GenBank/DDBJ databases">
        <title>Comparative genomics and transcriptomics to analyze fruiting body development in filamentous ascomycetes.</title>
        <authorList>
            <consortium name="DOE Joint Genome Institute"/>
            <person name="Lutkenhaus R."/>
            <person name="Traeger S."/>
            <person name="Breuer J."/>
            <person name="Kuo A."/>
            <person name="Lipzen A."/>
            <person name="Pangilinan J."/>
            <person name="Dilworth D."/>
            <person name="Sandor L."/>
            <person name="Poggeler S."/>
            <person name="Barry K."/>
            <person name="Grigoriev I.V."/>
            <person name="Nowrousian M."/>
        </authorList>
    </citation>
    <scope>NUCLEOTIDE SEQUENCE [LARGE SCALE GENOMIC DNA]</scope>
    <source>
        <strain evidence="3 4">CBS 389.68</strain>
    </source>
</reference>
<keyword evidence="4" id="KW-1185">Reference proteome</keyword>